<evidence type="ECO:0000313" key="2">
    <source>
        <dbReference type="Proteomes" id="UP000042527"/>
    </source>
</evidence>
<proteinExistence type="predicted"/>
<evidence type="ECO:0000313" key="1">
    <source>
        <dbReference type="EMBL" id="CEM61745.1"/>
    </source>
</evidence>
<organism evidence="1 2">
    <name type="scientific">Treponema phagedenis</name>
    <dbReference type="NCBI Taxonomy" id="162"/>
    <lineage>
        <taxon>Bacteria</taxon>
        <taxon>Pseudomonadati</taxon>
        <taxon>Spirochaetota</taxon>
        <taxon>Spirochaetia</taxon>
        <taxon>Spirochaetales</taxon>
        <taxon>Treponemataceae</taxon>
        <taxon>Treponema</taxon>
    </lineage>
</organism>
<dbReference type="PROSITE" id="PS51257">
    <property type="entry name" value="PROKAR_LIPOPROTEIN"/>
    <property type="match status" value="1"/>
</dbReference>
<dbReference type="Proteomes" id="UP000042527">
    <property type="component" value="Unassembled WGS sequence"/>
</dbReference>
<accession>A0A0B7GXR0</accession>
<dbReference type="EMBL" id="CDNC01000013">
    <property type="protein sequence ID" value="CEM61745.1"/>
    <property type="molecule type" value="Genomic_DNA"/>
</dbReference>
<name>A0A0B7GXR0_TREPH</name>
<gene>
    <name evidence="1" type="ORF">TPHV1_200035</name>
</gene>
<reference evidence="2" key="1">
    <citation type="submission" date="2015-01" db="EMBL/GenBank/DDBJ databases">
        <authorList>
            <person name="Manzoor Shahid"/>
            <person name="Zubair Saima"/>
        </authorList>
    </citation>
    <scope>NUCLEOTIDE SEQUENCE [LARGE SCALE GENOMIC DNA]</scope>
    <source>
        <strain evidence="2">V1</strain>
    </source>
</reference>
<sequence>MRKSVSFDNSLITIKKILLSGGSYGILIIQACFERNYL</sequence>
<dbReference type="AlphaFoldDB" id="A0A0B7GXR0"/>
<protein>
    <submittedName>
        <fullName evidence="1">Uncharacterized protein</fullName>
    </submittedName>
</protein>
<keyword evidence="2" id="KW-1185">Reference proteome</keyword>